<evidence type="ECO:0000256" key="1">
    <source>
        <dbReference type="SAM" id="MobiDB-lite"/>
    </source>
</evidence>
<evidence type="ECO:0008006" key="4">
    <source>
        <dbReference type="Google" id="ProtNLM"/>
    </source>
</evidence>
<dbReference type="Proteomes" id="UP000198802">
    <property type="component" value="Unassembled WGS sequence"/>
</dbReference>
<dbReference type="AlphaFoldDB" id="A0A0S4QVS7"/>
<protein>
    <recommendedName>
        <fullName evidence="4">DUF742 domain-containing protein</fullName>
    </recommendedName>
</protein>
<sequence length="133" mass="14407">MTTSSAGGARNAPGPEKKQGSRSRRIRPYALTGGRTRTQHPLLMETMVSVPQYDPALSESLMPESRVLYERARGRLSIAELSALLSIPLGVVRVLVGDLAAQGVVLLHPTADTFDHDHTVLERILSGLRELPA</sequence>
<evidence type="ECO:0000313" key="2">
    <source>
        <dbReference type="EMBL" id="CUU58904.1"/>
    </source>
</evidence>
<dbReference type="InterPro" id="IPR007995">
    <property type="entry name" value="DUF742"/>
</dbReference>
<dbReference type="PANTHER" id="PTHR36221">
    <property type="entry name" value="DUF742 DOMAIN-CONTAINING PROTEIN"/>
    <property type="match status" value="1"/>
</dbReference>
<dbReference type="Pfam" id="PF05331">
    <property type="entry name" value="DUF742"/>
    <property type="match status" value="1"/>
</dbReference>
<dbReference type="RefSeq" id="WP_091282750.1">
    <property type="nucleotide sequence ID" value="NZ_FAOZ01000023.1"/>
</dbReference>
<dbReference type="PANTHER" id="PTHR36221:SF1">
    <property type="entry name" value="DUF742 DOMAIN-CONTAINING PROTEIN"/>
    <property type="match status" value="1"/>
</dbReference>
<name>A0A0S4QVS7_9ACTN</name>
<feature type="region of interest" description="Disordered" evidence="1">
    <location>
        <begin position="1"/>
        <end position="38"/>
    </location>
</feature>
<organism evidence="2 3">
    <name type="scientific">Parafrankia irregularis</name>
    <dbReference type="NCBI Taxonomy" id="795642"/>
    <lineage>
        <taxon>Bacteria</taxon>
        <taxon>Bacillati</taxon>
        <taxon>Actinomycetota</taxon>
        <taxon>Actinomycetes</taxon>
        <taxon>Frankiales</taxon>
        <taxon>Frankiaceae</taxon>
        <taxon>Parafrankia</taxon>
    </lineage>
</organism>
<gene>
    <name evidence="2" type="ORF">Ga0074812_12332</name>
</gene>
<accession>A0A0S4QVS7</accession>
<evidence type="ECO:0000313" key="3">
    <source>
        <dbReference type="Proteomes" id="UP000198802"/>
    </source>
</evidence>
<proteinExistence type="predicted"/>
<dbReference type="EMBL" id="FAOZ01000023">
    <property type="protein sequence ID" value="CUU58904.1"/>
    <property type="molecule type" value="Genomic_DNA"/>
</dbReference>
<keyword evidence="3" id="KW-1185">Reference proteome</keyword>
<reference evidence="3" key="1">
    <citation type="submission" date="2015-11" db="EMBL/GenBank/DDBJ databases">
        <authorList>
            <person name="Varghese N."/>
        </authorList>
    </citation>
    <scope>NUCLEOTIDE SEQUENCE [LARGE SCALE GENOMIC DNA]</scope>
    <source>
        <strain evidence="3">DSM 45899</strain>
    </source>
</reference>